<dbReference type="EMBL" id="HAEC01006059">
    <property type="protein sequence ID" value="SBQ74136.1"/>
    <property type="molecule type" value="Transcribed_RNA"/>
</dbReference>
<feature type="non-terminal residue" evidence="1">
    <location>
        <position position="1"/>
    </location>
</feature>
<evidence type="ECO:0000313" key="1">
    <source>
        <dbReference type="EMBL" id="SBQ74136.1"/>
    </source>
</evidence>
<name>A0A1A8GT32_9TELE</name>
<feature type="non-terminal residue" evidence="1">
    <location>
        <position position="50"/>
    </location>
</feature>
<reference evidence="1" key="2">
    <citation type="submission" date="2016-06" db="EMBL/GenBank/DDBJ databases">
        <title>The genome of a short-lived fish provides insights into sex chromosome evolution and the genetic control of aging.</title>
        <authorList>
            <person name="Reichwald K."/>
            <person name="Felder M."/>
            <person name="Petzold A."/>
            <person name="Koch P."/>
            <person name="Groth M."/>
            <person name="Platzer M."/>
        </authorList>
    </citation>
    <scope>NUCLEOTIDE SEQUENCE</scope>
    <source>
        <tissue evidence="1">Brain</tissue>
    </source>
</reference>
<reference evidence="1" key="1">
    <citation type="submission" date="2016-05" db="EMBL/GenBank/DDBJ databases">
        <authorList>
            <person name="Lavstsen T."/>
            <person name="Jespersen J.S."/>
        </authorList>
    </citation>
    <scope>NUCLEOTIDE SEQUENCE</scope>
    <source>
        <tissue evidence="1">Brain</tissue>
    </source>
</reference>
<sequence>ASKMLPCHASVLCPQREGFFYCWRYRNSQQICPFCRQCGLISGKKNMKVE</sequence>
<dbReference type="AlphaFoldDB" id="A0A1A8GT32"/>
<gene>
    <name evidence="1" type="primary">BX324155.1</name>
</gene>
<protein>
    <submittedName>
        <fullName evidence="1">Uncharacterized protein</fullName>
    </submittedName>
</protein>
<accession>A0A1A8GT32</accession>
<proteinExistence type="predicted"/>
<organism evidence="1">
    <name type="scientific">Nothobranchius korthausae</name>
    <dbReference type="NCBI Taxonomy" id="1143690"/>
    <lineage>
        <taxon>Eukaryota</taxon>
        <taxon>Metazoa</taxon>
        <taxon>Chordata</taxon>
        <taxon>Craniata</taxon>
        <taxon>Vertebrata</taxon>
        <taxon>Euteleostomi</taxon>
        <taxon>Actinopterygii</taxon>
        <taxon>Neopterygii</taxon>
        <taxon>Teleostei</taxon>
        <taxon>Neoteleostei</taxon>
        <taxon>Acanthomorphata</taxon>
        <taxon>Ovalentaria</taxon>
        <taxon>Atherinomorphae</taxon>
        <taxon>Cyprinodontiformes</taxon>
        <taxon>Nothobranchiidae</taxon>
        <taxon>Nothobranchius</taxon>
    </lineage>
</organism>